<evidence type="ECO:0000313" key="5">
    <source>
        <dbReference type="Proteomes" id="UP001597380"/>
    </source>
</evidence>
<dbReference type="EC" id="2.7.7.7" evidence="1"/>
<evidence type="ECO:0000256" key="3">
    <source>
        <dbReference type="ARBA" id="ARBA00049244"/>
    </source>
</evidence>
<name>A0ABW4XI91_9GAMM</name>
<keyword evidence="4" id="KW-0548">Nucleotidyltransferase</keyword>
<evidence type="ECO:0000256" key="2">
    <source>
        <dbReference type="ARBA" id="ARBA00022932"/>
    </source>
</evidence>
<dbReference type="InterPro" id="IPR004622">
    <property type="entry name" value="DNA_pol_HolB"/>
</dbReference>
<dbReference type="InterPro" id="IPR050238">
    <property type="entry name" value="DNA_Rep/Repair_Clamp_Loader"/>
</dbReference>
<keyword evidence="2" id="KW-0239">DNA-directed DNA polymerase</keyword>
<proteinExistence type="predicted"/>
<dbReference type="NCBIfam" id="TIGR00678">
    <property type="entry name" value="holB"/>
    <property type="match status" value="1"/>
</dbReference>
<comment type="caution">
    <text evidence="4">The sequence shown here is derived from an EMBL/GenBank/DDBJ whole genome shotgun (WGS) entry which is preliminary data.</text>
</comment>
<evidence type="ECO:0000256" key="1">
    <source>
        <dbReference type="ARBA" id="ARBA00012417"/>
    </source>
</evidence>
<dbReference type="Pfam" id="PF13177">
    <property type="entry name" value="DNA_pol3_delta2"/>
    <property type="match status" value="1"/>
</dbReference>
<dbReference type="Gene3D" id="3.40.50.300">
    <property type="entry name" value="P-loop containing nucleotide triphosphate hydrolases"/>
    <property type="match status" value="1"/>
</dbReference>
<sequence length="315" mass="34692">MAEVAINSCSWLKTHRVNFLKALASSRVPHASLFSGVKGVGKKLLVEQFADTLLCQSPVNSQGLIEPCGHCKSCTLRMAGHHPDRLTVSANDKGTITVDLVRVVIDKLSQAAHQSGNRVVLIELAEKMNVNAANALLKTLEEPMPGTYFMLTSEAPSQLLPTILSRCQHIPVAATEADITDWLSSQRIPADKSVIAMFHGAPFAVKSFLASDEFSVFEQLRDQYKKWWRGEEQALGQMKQLVSKEPVSRIDWLLHLVALHALSAKGSNVTGLNAWYDQLVTCRKLLSQSGINQMLQIEKSFQFGEQLTSGTIKQA</sequence>
<organism evidence="4 5">
    <name type="scientific">Corallincola platygyrae</name>
    <dbReference type="NCBI Taxonomy" id="1193278"/>
    <lineage>
        <taxon>Bacteria</taxon>
        <taxon>Pseudomonadati</taxon>
        <taxon>Pseudomonadota</taxon>
        <taxon>Gammaproteobacteria</taxon>
        <taxon>Alteromonadales</taxon>
        <taxon>Psychromonadaceae</taxon>
        <taxon>Corallincola</taxon>
    </lineage>
</organism>
<dbReference type="GO" id="GO:0003887">
    <property type="term" value="F:DNA-directed DNA polymerase activity"/>
    <property type="evidence" value="ECO:0007669"/>
    <property type="project" value="UniProtKB-EC"/>
</dbReference>
<dbReference type="PANTHER" id="PTHR11669:SF8">
    <property type="entry name" value="DNA POLYMERASE III SUBUNIT DELTA"/>
    <property type="match status" value="1"/>
</dbReference>
<protein>
    <recommendedName>
        <fullName evidence="1">DNA-directed DNA polymerase</fullName>
        <ecNumber evidence="1">2.7.7.7</ecNumber>
    </recommendedName>
</protein>
<keyword evidence="5" id="KW-1185">Reference proteome</keyword>
<accession>A0ABW4XI91</accession>
<evidence type="ECO:0000313" key="4">
    <source>
        <dbReference type="EMBL" id="MFD2094499.1"/>
    </source>
</evidence>
<comment type="catalytic activity">
    <reaction evidence="3">
        <text>DNA(n) + a 2'-deoxyribonucleoside 5'-triphosphate = DNA(n+1) + diphosphate</text>
        <dbReference type="Rhea" id="RHEA:22508"/>
        <dbReference type="Rhea" id="RHEA-COMP:17339"/>
        <dbReference type="Rhea" id="RHEA-COMP:17340"/>
        <dbReference type="ChEBI" id="CHEBI:33019"/>
        <dbReference type="ChEBI" id="CHEBI:61560"/>
        <dbReference type="ChEBI" id="CHEBI:173112"/>
        <dbReference type="EC" id="2.7.7.7"/>
    </reaction>
</comment>
<gene>
    <name evidence="4" type="primary">holB</name>
    <name evidence="4" type="ORF">ACFSJ3_00755</name>
</gene>
<dbReference type="Proteomes" id="UP001597380">
    <property type="component" value="Unassembled WGS sequence"/>
</dbReference>
<dbReference type="InterPro" id="IPR027417">
    <property type="entry name" value="P-loop_NTPase"/>
</dbReference>
<reference evidence="5" key="1">
    <citation type="journal article" date="2019" name="Int. J. Syst. Evol. Microbiol.">
        <title>The Global Catalogue of Microorganisms (GCM) 10K type strain sequencing project: providing services to taxonomists for standard genome sequencing and annotation.</title>
        <authorList>
            <consortium name="The Broad Institute Genomics Platform"/>
            <consortium name="The Broad Institute Genome Sequencing Center for Infectious Disease"/>
            <person name="Wu L."/>
            <person name="Ma J."/>
        </authorList>
    </citation>
    <scope>NUCLEOTIDE SEQUENCE [LARGE SCALE GENOMIC DNA]</scope>
    <source>
        <strain evidence="5">CGMCC 1.10992</strain>
    </source>
</reference>
<dbReference type="RefSeq" id="WP_345338660.1">
    <property type="nucleotide sequence ID" value="NZ_BAABLI010000007.1"/>
</dbReference>
<dbReference type="EMBL" id="JBHUHT010000004">
    <property type="protein sequence ID" value="MFD2094499.1"/>
    <property type="molecule type" value="Genomic_DNA"/>
</dbReference>
<dbReference type="PANTHER" id="PTHR11669">
    <property type="entry name" value="REPLICATION FACTOR C / DNA POLYMERASE III GAMMA-TAU SUBUNIT"/>
    <property type="match status" value="1"/>
</dbReference>
<dbReference type="SUPFAM" id="SSF52540">
    <property type="entry name" value="P-loop containing nucleoside triphosphate hydrolases"/>
    <property type="match status" value="1"/>
</dbReference>
<keyword evidence="4" id="KW-0808">Transferase</keyword>